<proteinExistence type="predicted"/>
<reference evidence="1 2" key="1">
    <citation type="submission" date="2017-09" db="EMBL/GenBank/DDBJ databases">
        <title>Depth-based differentiation of microbial function through sediment-hosted aquifers and enrichment of novel symbionts in the deep terrestrial subsurface.</title>
        <authorList>
            <person name="Probst A.J."/>
            <person name="Ladd B."/>
            <person name="Jarett J.K."/>
            <person name="Geller-Mcgrath D.E."/>
            <person name="Sieber C.M."/>
            <person name="Emerson J.B."/>
            <person name="Anantharaman K."/>
            <person name="Thomas B.C."/>
            <person name="Malmstrom R."/>
            <person name="Stieglmeier M."/>
            <person name="Klingl A."/>
            <person name="Woyke T."/>
            <person name="Ryan C.M."/>
            <person name="Banfield J.F."/>
        </authorList>
    </citation>
    <scope>NUCLEOTIDE SEQUENCE [LARGE SCALE GENOMIC DNA]</scope>
    <source>
        <strain evidence="1">CG10_big_fil_rev_8_21_14_0_10_46_23</strain>
    </source>
</reference>
<gene>
    <name evidence="1" type="ORF">COV31_03085</name>
</gene>
<accession>A0A2H0R3R5</accession>
<evidence type="ECO:0000313" key="2">
    <source>
        <dbReference type="Proteomes" id="UP000230232"/>
    </source>
</evidence>
<evidence type="ECO:0000313" key="1">
    <source>
        <dbReference type="EMBL" id="PIR41100.1"/>
    </source>
</evidence>
<dbReference type="Proteomes" id="UP000230232">
    <property type="component" value="Unassembled WGS sequence"/>
</dbReference>
<evidence type="ECO:0008006" key="3">
    <source>
        <dbReference type="Google" id="ProtNLM"/>
    </source>
</evidence>
<name>A0A2H0R3R5_9BACT</name>
<dbReference type="EMBL" id="PCXO01000012">
    <property type="protein sequence ID" value="PIR41100.1"/>
    <property type="molecule type" value="Genomic_DNA"/>
</dbReference>
<organism evidence="1 2">
    <name type="scientific">Candidatus Yanofskybacteria bacterium CG10_big_fil_rev_8_21_14_0_10_46_23</name>
    <dbReference type="NCBI Taxonomy" id="1975098"/>
    <lineage>
        <taxon>Bacteria</taxon>
        <taxon>Candidatus Yanofskyibacteriota</taxon>
    </lineage>
</organism>
<dbReference type="AlphaFoldDB" id="A0A2H0R3R5"/>
<sequence length="168" mass="19278">MIVKIWLNENLNPIILGEELTENFRGLLKELGLSDSQINSLEIEICLSEIADFAGYYAGSKGDIYWIEINKKLVLANSDLSKRYGGSHAFNATLIHEMAHLVCDVLEPGPKDRHGFSRRPISGRQKEEKFCEEIAEKYASRLILLDSFRVEHIMKFHLEWPKTQLALF</sequence>
<comment type="caution">
    <text evidence="1">The sequence shown here is derived from an EMBL/GenBank/DDBJ whole genome shotgun (WGS) entry which is preliminary data.</text>
</comment>
<protein>
    <recommendedName>
        <fullName evidence="3">IrrE N-terminal-like domain-containing protein</fullName>
    </recommendedName>
</protein>